<reference evidence="8" key="1">
    <citation type="submission" date="2025-08" db="UniProtKB">
        <authorList>
            <consortium name="RefSeq"/>
        </authorList>
    </citation>
    <scope>IDENTIFICATION</scope>
    <source>
        <tissue evidence="8">Whole body</tissue>
    </source>
</reference>
<dbReference type="CDD" id="cd05236">
    <property type="entry name" value="FAR-N_SDR_e"/>
    <property type="match status" value="1"/>
</dbReference>
<dbReference type="InterPro" id="IPR013120">
    <property type="entry name" value="FAR_NAD-bd"/>
</dbReference>
<accession>A0ABM1IDL8</accession>
<evidence type="ECO:0000256" key="3">
    <source>
        <dbReference type="ARBA" id="ARBA00023098"/>
    </source>
</evidence>
<feature type="transmembrane region" description="Helical" evidence="4">
    <location>
        <begin position="347"/>
        <end position="371"/>
    </location>
</feature>
<evidence type="ECO:0000313" key="7">
    <source>
        <dbReference type="Proteomes" id="UP000694924"/>
    </source>
</evidence>
<evidence type="ECO:0000256" key="1">
    <source>
        <dbReference type="ARBA" id="ARBA00005928"/>
    </source>
</evidence>
<gene>
    <name evidence="8" type="primary">LOC107067371</name>
</gene>
<dbReference type="Proteomes" id="UP000694924">
    <property type="component" value="Unplaced"/>
</dbReference>
<feature type="transmembrane region" description="Helical" evidence="4">
    <location>
        <begin position="476"/>
        <end position="498"/>
    </location>
</feature>
<dbReference type="GeneID" id="107067371"/>
<dbReference type="EC" id="1.2.1.84" evidence="4"/>
<dbReference type="RefSeq" id="XP_015178305.1">
    <property type="nucleotide sequence ID" value="XM_015322819.1"/>
</dbReference>
<dbReference type="PANTHER" id="PTHR11011">
    <property type="entry name" value="MALE STERILITY PROTEIN 2-RELATED"/>
    <property type="match status" value="1"/>
</dbReference>
<sequence>MNDNKNYVIRNVAKFFAGRSIFITGGTGFIGKVLIEKLLRSCPEIDKLYLLIRDKKGVNIEERLKKIFSLPLFDKLNEMNPSAYKKIVPIFGDITKKNLGMNPIDRQIIIDNVSIIIHNAANVRFDDDLQNAIFTNTRSIHEICLLGESMKKLEVLLHISSTYAHCDKPVVHEIPYKPSDFNWMDAIKIAENVDDYLLRVLTSKLIGNMPNTYIFTKKLAEDVINYYSDRLPCVICRPSIVINTIDDPIPGWIDNFNGPVGLMVAGGKGLLNGAYFNSDKVMDYIPVDLAVKVFILAIYTRGQKTVEQHPTAMVYNESSYKLKKITLQYIISKSLEYNQINPLSNPLWYPTVIIFSNFYLYYIYFIFLQLLPAMVIDQILKLMGHKPILAKIQRKIYISSVFLSYFIDHSWDFVNEKAVQLLDSVAAEDRVVFASKSIYEISEDNALKSSILGSKKYLLKEEMNIEKNQRGLRRMWYLHIITRTLFYIFCLWLVLHMWNLI</sequence>
<keyword evidence="4" id="KW-0472">Membrane</keyword>
<keyword evidence="4" id="KW-0812">Transmembrane</keyword>
<proteinExistence type="inferred from homology"/>
<evidence type="ECO:0000256" key="4">
    <source>
        <dbReference type="RuleBase" id="RU363097"/>
    </source>
</evidence>
<dbReference type="PANTHER" id="PTHR11011:SF24">
    <property type="entry name" value="FATTY ACYL-COA REDUCTASE"/>
    <property type="match status" value="1"/>
</dbReference>
<dbReference type="Pfam" id="PF07993">
    <property type="entry name" value="NAD_binding_4"/>
    <property type="match status" value="1"/>
</dbReference>
<feature type="domain" description="Fatty acyl-CoA reductase C-terminal" evidence="5">
    <location>
        <begin position="369"/>
        <end position="461"/>
    </location>
</feature>
<feature type="domain" description="Thioester reductase (TE)" evidence="6">
    <location>
        <begin position="23"/>
        <end position="293"/>
    </location>
</feature>
<organism evidence="7 8">
    <name type="scientific">Polistes dominula</name>
    <name type="common">European paper wasp</name>
    <name type="synonym">Vespa dominula</name>
    <dbReference type="NCBI Taxonomy" id="743375"/>
    <lineage>
        <taxon>Eukaryota</taxon>
        <taxon>Metazoa</taxon>
        <taxon>Ecdysozoa</taxon>
        <taxon>Arthropoda</taxon>
        <taxon>Hexapoda</taxon>
        <taxon>Insecta</taxon>
        <taxon>Pterygota</taxon>
        <taxon>Neoptera</taxon>
        <taxon>Endopterygota</taxon>
        <taxon>Hymenoptera</taxon>
        <taxon>Apocrita</taxon>
        <taxon>Aculeata</taxon>
        <taxon>Vespoidea</taxon>
        <taxon>Vespidae</taxon>
        <taxon>Polistinae</taxon>
        <taxon>Polistini</taxon>
        <taxon>Polistes</taxon>
    </lineage>
</organism>
<dbReference type="InterPro" id="IPR026055">
    <property type="entry name" value="FAR"/>
</dbReference>
<keyword evidence="4" id="KW-0521">NADP</keyword>
<keyword evidence="3 4" id="KW-0443">Lipid metabolism</keyword>
<dbReference type="Gene3D" id="3.40.50.720">
    <property type="entry name" value="NAD(P)-binding Rossmann-like Domain"/>
    <property type="match status" value="1"/>
</dbReference>
<keyword evidence="2 4" id="KW-0444">Lipid biosynthesis</keyword>
<dbReference type="InterPro" id="IPR036291">
    <property type="entry name" value="NAD(P)-bd_dom_sf"/>
</dbReference>
<evidence type="ECO:0000313" key="8">
    <source>
        <dbReference type="RefSeq" id="XP_015178305.1"/>
    </source>
</evidence>
<keyword evidence="7" id="KW-1185">Reference proteome</keyword>
<protein>
    <recommendedName>
        <fullName evidence="4">Fatty acyl-CoA reductase</fullName>
        <ecNumber evidence="4">1.2.1.84</ecNumber>
    </recommendedName>
</protein>
<keyword evidence="4" id="KW-1133">Transmembrane helix</keyword>
<evidence type="ECO:0000256" key="2">
    <source>
        <dbReference type="ARBA" id="ARBA00022516"/>
    </source>
</evidence>
<evidence type="ECO:0000259" key="5">
    <source>
        <dbReference type="Pfam" id="PF03015"/>
    </source>
</evidence>
<evidence type="ECO:0000259" key="6">
    <source>
        <dbReference type="Pfam" id="PF07993"/>
    </source>
</evidence>
<comment type="catalytic activity">
    <reaction evidence="4">
        <text>a long-chain fatty acyl-CoA + 2 NADPH + 2 H(+) = a long-chain primary fatty alcohol + 2 NADP(+) + CoA</text>
        <dbReference type="Rhea" id="RHEA:52716"/>
        <dbReference type="ChEBI" id="CHEBI:15378"/>
        <dbReference type="ChEBI" id="CHEBI:57287"/>
        <dbReference type="ChEBI" id="CHEBI:57783"/>
        <dbReference type="ChEBI" id="CHEBI:58349"/>
        <dbReference type="ChEBI" id="CHEBI:77396"/>
        <dbReference type="ChEBI" id="CHEBI:83139"/>
        <dbReference type="EC" id="1.2.1.84"/>
    </reaction>
</comment>
<dbReference type="SUPFAM" id="SSF51735">
    <property type="entry name" value="NAD(P)-binding Rossmann-fold domains"/>
    <property type="match status" value="1"/>
</dbReference>
<dbReference type="InterPro" id="IPR033640">
    <property type="entry name" value="FAR_C"/>
</dbReference>
<keyword evidence="4" id="KW-0560">Oxidoreductase</keyword>
<name>A0ABM1IDL8_POLDO</name>
<dbReference type="Pfam" id="PF03015">
    <property type="entry name" value="Sterile"/>
    <property type="match status" value="1"/>
</dbReference>
<dbReference type="CDD" id="cd09071">
    <property type="entry name" value="FAR_C"/>
    <property type="match status" value="1"/>
</dbReference>
<comment type="similarity">
    <text evidence="1 4">Belongs to the fatty acyl-CoA reductase family.</text>
</comment>
<comment type="function">
    <text evidence="4">Catalyzes the reduction of fatty acyl-CoA to fatty alcohols.</text>
</comment>